<name>A0A2B7YAI6_9EURO</name>
<proteinExistence type="predicted"/>
<dbReference type="Proteomes" id="UP000223968">
    <property type="component" value="Unassembled WGS sequence"/>
</dbReference>
<gene>
    <name evidence="2" type="ORF">AJ79_00698</name>
</gene>
<keyword evidence="3" id="KW-1185">Reference proteome</keyword>
<reference evidence="2 3" key="1">
    <citation type="submission" date="2017-10" db="EMBL/GenBank/DDBJ databases">
        <title>Comparative genomics in systemic dimorphic fungi from Ajellomycetaceae.</title>
        <authorList>
            <person name="Munoz J.F."/>
            <person name="Mcewen J.G."/>
            <person name="Clay O.K."/>
            <person name="Cuomo C.A."/>
        </authorList>
    </citation>
    <scope>NUCLEOTIDE SEQUENCE [LARGE SCALE GENOMIC DNA]</scope>
    <source>
        <strain evidence="2 3">UAMH5409</strain>
    </source>
</reference>
<organism evidence="2 3">
    <name type="scientific">Helicocarpus griseus UAMH5409</name>
    <dbReference type="NCBI Taxonomy" id="1447875"/>
    <lineage>
        <taxon>Eukaryota</taxon>
        <taxon>Fungi</taxon>
        <taxon>Dikarya</taxon>
        <taxon>Ascomycota</taxon>
        <taxon>Pezizomycotina</taxon>
        <taxon>Eurotiomycetes</taxon>
        <taxon>Eurotiomycetidae</taxon>
        <taxon>Onygenales</taxon>
        <taxon>Ajellomycetaceae</taxon>
        <taxon>Helicocarpus</taxon>
    </lineage>
</organism>
<protein>
    <submittedName>
        <fullName evidence="2">Uncharacterized protein</fullName>
    </submittedName>
</protein>
<comment type="caution">
    <text evidence="2">The sequence shown here is derived from an EMBL/GenBank/DDBJ whole genome shotgun (WGS) entry which is preliminary data.</text>
</comment>
<feature type="region of interest" description="Disordered" evidence="1">
    <location>
        <begin position="18"/>
        <end position="37"/>
    </location>
</feature>
<evidence type="ECO:0000256" key="1">
    <source>
        <dbReference type="SAM" id="MobiDB-lite"/>
    </source>
</evidence>
<accession>A0A2B7YAI6</accession>
<dbReference type="AlphaFoldDB" id="A0A2B7YAI6"/>
<evidence type="ECO:0000313" key="2">
    <source>
        <dbReference type="EMBL" id="PGH18071.1"/>
    </source>
</evidence>
<dbReference type="EMBL" id="PDNB01000006">
    <property type="protein sequence ID" value="PGH18071.1"/>
    <property type="molecule type" value="Genomic_DNA"/>
</dbReference>
<evidence type="ECO:0000313" key="3">
    <source>
        <dbReference type="Proteomes" id="UP000223968"/>
    </source>
</evidence>
<sequence>MTEERKSLRGRVQLVKEQVHGYPGPRTQDVEESRKAGRWLTEEDSWGEDEVKKTRLL</sequence>